<evidence type="ECO:0000256" key="1">
    <source>
        <dbReference type="ARBA" id="ARBA00008071"/>
    </source>
</evidence>
<dbReference type="GO" id="GO:0006396">
    <property type="term" value="P:RNA processing"/>
    <property type="evidence" value="ECO:0007669"/>
    <property type="project" value="InterPro"/>
</dbReference>
<proteinExistence type="inferred from homology"/>
<dbReference type="GO" id="GO:0042245">
    <property type="term" value="P:RNA repair"/>
    <property type="evidence" value="ECO:0007669"/>
    <property type="project" value="UniProtKB-KW"/>
</dbReference>
<feature type="binding site" evidence="12">
    <location>
        <position position="238"/>
    </location>
    <ligand>
        <name>Mn(2+)</name>
        <dbReference type="ChEBI" id="CHEBI:29035"/>
        <label>2</label>
    </ligand>
</feature>
<evidence type="ECO:0000256" key="3">
    <source>
        <dbReference type="ARBA" id="ARBA00022723"/>
    </source>
</evidence>
<evidence type="ECO:0000256" key="12">
    <source>
        <dbReference type="PIRSR" id="PIRSR601233-3"/>
    </source>
</evidence>
<evidence type="ECO:0000256" key="7">
    <source>
        <dbReference type="ARBA" id="ARBA00023211"/>
    </source>
</evidence>
<keyword evidence="4 11" id="KW-0547">Nucleotide-binding</keyword>
<protein>
    <recommendedName>
        <fullName evidence="13">tRNA-splicing ligase RtcB</fullName>
        <ecNumber evidence="13">6.5.1.-</ecNumber>
    </recommendedName>
</protein>
<dbReference type="GO" id="GO:0046872">
    <property type="term" value="F:metal ion binding"/>
    <property type="evidence" value="ECO:0007669"/>
    <property type="project" value="UniProtKB-UniRule"/>
</dbReference>
<evidence type="ECO:0000256" key="11">
    <source>
        <dbReference type="PIRSR" id="PIRSR601233-2"/>
    </source>
</evidence>
<dbReference type="EMBL" id="DSUJ01000008">
    <property type="protein sequence ID" value="HFI91627.1"/>
    <property type="molecule type" value="Genomic_DNA"/>
</dbReference>
<keyword evidence="3 12" id="KW-0479">Metal-binding</keyword>
<feature type="binding site" evidence="11">
    <location>
        <begin position="407"/>
        <end position="410"/>
    </location>
    <ligand>
        <name>GMP</name>
        <dbReference type="ChEBI" id="CHEBI:58115"/>
    </ligand>
</feature>
<feature type="binding site" evidence="12">
    <location>
        <position position="207"/>
    </location>
    <ligand>
        <name>Mn(2+)</name>
        <dbReference type="ChEBI" id="CHEBI:29035"/>
        <label>1</label>
    </ligand>
</feature>
<evidence type="ECO:0000256" key="8">
    <source>
        <dbReference type="ARBA" id="ARBA00047746"/>
    </source>
</evidence>
<dbReference type="Pfam" id="PF01139">
    <property type="entry name" value="RtcB"/>
    <property type="match status" value="1"/>
</dbReference>
<feature type="binding site" evidence="12">
    <location>
        <position position="98"/>
    </location>
    <ligand>
        <name>Mn(2+)</name>
        <dbReference type="ChEBI" id="CHEBI:29035"/>
        <label>1</label>
    </ligand>
</feature>
<dbReference type="PANTHER" id="PTHR11118:SF1">
    <property type="entry name" value="RNA-SPLICING LIGASE RTCB HOMOLOG"/>
    <property type="match status" value="1"/>
</dbReference>
<keyword evidence="7 12" id="KW-0464">Manganese</keyword>
<evidence type="ECO:0000256" key="2">
    <source>
        <dbReference type="ARBA" id="ARBA00022598"/>
    </source>
</evidence>
<comment type="subunit">
    <text evidence="13">Monomer.</text>
</comment>
<evidence type="ECO:0000256" key="9">
    <source>
        <dbReference type="ARBA" id="ARBA00049514"/>
    </source>
</evidence>
<dbReference type="PANTHER" id="PTHR11118">
    <property type="entry name" value="RNA-SPLICING LIGASE RTCB HOMOLOG"/>
    <property type="match status" value="1"/>
</dbReference>
<evidence type="ECO:0000256" key="6">
    <source>
        <dbReference type="ARBA" id="ARBA00023134"/>
    </source>
</evidence>
<feature type="binding site" evidence="11">
    <location>
        <position position="483"/>
    </location>
    <ligand>
        <name>GMP</name>
        <dbReference type="ChEBI" id="CHEBI:58115"/>
    </ligand>
</feature>
<dbReference type="EC" id="6.5.1.-" evidence="13"/>
<dbReference type="AlphaFoldDB" id="A0A7V2ZKF5"/>
<comment type="similarity">
    <text evidence="1 13">Belongs to the RtcB family.</text>
</comment>
<evidence type="ECO:0000313" key="14">
    <source>
        <dbReference type="EMBL" id="HFI91627.1"/>
    </source>
</evidence>
<gene>
    <name evidence="13" type="primary">rtcB</name>
    <name evidence="14" type="ORF">ENS31_08900</name>
</gene>
<dbReference type="InterPro" id="IPR001233">
    <property type="entry name" value="RtcB"/>
</dbReference>
<reference evidence="14" key="1">
    <citation type="journal article" date="2020" name="mSystems">
        <title>Genome- and Community-Level Interaction Insights into Carbon Utilization and Element Cycling Functions of Hydrothermarchaeota in Hydrothermal Sediment.</title>
        <authorList>
            <person name="Zhou Z."/>
            <person name="Liu Y."/>
            <person name="Xu W."/>
            <person name="Pan J."/>
            <person name="Luo Z.H."/>
            <person name="Li M."/>
        </authorList>
    </citation>
    <scope>NUCLEOTIDE SEQUENCE [LARGE SCALE GENOMIC DNA]</scope>
    <source>
        <strain evidence="14">SpSt-479</strain>
    </source>
</reference>
<organism evidence="14">
    <name type="scientific">Ignavibacterium album</name>
    <dbReference type="NCBI Taxonomy" id="591197"/>
    <lineage>
        <taxon>Bacteria</taxon>
        <taxon>Pseudomonadati</taxon>
        <taxon>Ignavibacteriota</taxon>
        <taxon>Ignavibacteria</taxon>
        <taxon>Ignavibacteriales</taxon>
        <taxon>Ignavibacteriaceae</taxon>
        <taxon>Ignavibacterium</taxon>
    </lineage>
</organism>
<dbReference type="InterPro" id="IPR036025">
    <property type="entry name" value="RtcB-like_sf"/>
</dbReference>
<evidence type="ECO:0000256" key="5">
    <source>
        <dbReference type="ARBA" id="ARBA00022800"/>
    </source>
</evidence>
<feature type="binding site" evidence="12">
    <location>
        <position position="332"/>
    </location>
    <ligand>
        <name>Mn(2+)</name>
        <dbReference type="ChEBI" id="CHEBI:29035"/>
        <label>2</label>
    </ligand>
</feature>
<comment type="catalytic activity">
    <reaction evidence="8">
        <text>a 3'-end 3'-phospho-ribonucleotide-RNA + a 5'-end dephospho-ribonucleoside-RNA + GTP = a ribonucleotidyl-ribonucleotide-RNA + GMP + diphosphate</text>
        <dbReference type="Rhea" id="RHEA:68076"/>
        <dbReference type="Rhea" id="RHEA-COMP:10463"/>
        <dbReference type="Rhea" id="RHEA-COMP:13936"/>
        <dbReference type="Rhea" id="RHEA-COMP:17355"/>
        <dbReference type="ChEBI" id="CHEBI:33019"/>
        <dbReference type="ChEBI" id="CHEBI:37565"/>
        <dbReference type="ChEBI" id="CHEBI:58115"/>
        <dbReference type="ChEBI" id="CHEBI:83062"/>
        <dbReference type="ChEBI" id="CHEBI:138284"/>
        <dbReference type="ChEBI" id="CHEBI:173118"/>
        <dbReference type="EC" id="6.5.1.8"/>
    </reaction>
</comment>
<evidence type="ECO:0000256" key="13">
    <source>
        <dbReference type="RuleBase" id="RU371113"/>
    </source>
</evidence>
<dbReference type="FunFam" id="3.90.1860.10:FF:000001">
    <property type="entry name" value="tRNA-splicing ligase RtcB homolog"/>
    <property type="match status" value="1"/>
</dbReference>
<keyword evidence="6 11" id="KW-0342">GTP-binding</keyword>
<feature type="binding site" evidence="11">
    <location>
        <begin position="206"/>
        <end position="210"/>
    </location>
    <ligand>
        <name>GMP</name>
        <dbReference type="ChEBI" id="CHEBI:58115"/>
    </ligand>
</feature>
<comment type="cofactor">
    <cofactor evidence="12 13">
        <name>Mn(2+)</name>
        <dbReference type="ChEBI" id="CHEBI:29035"/>
    </cofactor>
    <text evidence="12 13">Binds 2 manganese ions per subunit.</text>
</comment>
<dbReference type="GO" id="GO:0170057">
    <property type="term" value="F:RNA ligase (GTP) activity"/>
    <property type="evidence" value="ECO:0007669"/>
    <property type="project" value="UniProtKB-EC"/>
</dbReference>
<feature type="binding site" evidence="11">
    <location>
        <begin position="332"/>
        <end position="333"/>
    </location>
    <ligand>
        <name>GMP</name>
        <dbReference type="ChEBI" id="CHEBI:58115"/>
    </ligand>
</feature>
<keyword evidence="5" id="KW-0692">RNA repair</keyword>
<feature type="active site" description="GMP-histidine intermediate" evidence="10">
    <location>
        <position position="407"/>
    </location>
</feature>
<name>A0A7V2ZKF5_9BACT</name>
<feature type="binding site" evidence="11">
    <location>
        <begin position="381"/>
        <end position="384"/>
    </location>
    <ligand>
        <name>GMP</name>
        <dbReference type="ChEBI" id="CHEBI:58115"/>
    </ligand>
</feature>
<comment type="caution">
    <text evidence="14">The sequence shown here is derived from an EMBL/GenBank/DDBJ whole genome shotgun (WGS) entry which is preliminary data.</text>
</comment>
<accession>A0A7V2ZKF5</accession>
<dbReference type="GO" id="GO:0003972">
    <property type="term" value="F:RNA ligase (ATP) activity"/>
    <property type="evidence" value="ECO:0007669"/>
    <property type="project" value="TreeGrafter"/>
</dbReference>
<sequence>MNINGIELKKIRENLWEIPQLNGMRVPGRIYISREMLESTLSEDEALKQVMNVAHLPGIELYSLAMPDIHWGYGFPIGGVAATNLDEGVISPGGVGYDINCGVRLAVTSLTFEDVQPNLEALITKLFQNIPTGVGASGAIKKLSKSDLKKILEKGSVWAVENDLGTQSDIQFTEESGTLKNADFSVVSERALERGADQAGTLGSGNHFLEVDVVEEIYDAKVAEVFGLFQGQVVVQIHTGSRGLGYQVCDDYLKVLLKASEKYGFKLPDKQLACAPIKSQEGQDYLAAMQAAANFAWNNRQVIMHLAKKSFLDTFNMKESDLGFRLVYDVCHNIAKIEKHRIGNEVKEVCVHRKGATRAFPPGSEMIPEKYKSVGQPVLIPGDMGRYSYVAVGTEKAMEETFGSSCHGAGRNLSRHKAMKEAKGRDLVSELKKKGIIIQAKGYKTIAEEMPAAYKDVADVVDVMHKEGITRKVAKLKPIGVIKG</sequence>
<evidence type="ECO:0000256" key="4">
    <source>
        <dbReference type="ARBA" id="ARBA00022741"/>
    </source>
</evidence>
<dbReference type="Gene3D" id="3.90.1860.10">
    <property type="entry name" value="tRNA-splicing ligase RtcB"/>
    <property type="match status" value="1"/>
</dbReference>
<evidence type="ECO:0000256" key="10">
    <source>
        <dbReference type="PIRSR" id="PIRSR601233-1"/>
    </source>
</evidence>
<dbReference type="GO" id="GO:0005525">
    <property type="term" value="F:GTP binding"/>
    <property type="evidence" value="ECO:0007669"/>
    <property type="project" value="UniProtKB-KW"/>
</dbReference>
<keyword evidence="2 13" id="KW-0436">Ligase</keyword>
<dbReference type="SUPFAM" id="SSF103365">
    <property type="entry name" value="Hypothetical protein PH1602"/>
    <property type="match status" value="1"/>
</dbReference>
<dbReference type="PROSITE" id="PS01288">
    <property type="entry name" value="UPF0027"/>
    <property type="match status" value="1"/>
</dbReference>
<feature type="binding site" evidence="11">
    <location>
        <position position="388"/>
    </location>
    <ligand>
        <name>GMP</name>
        <dbReference type="ChEBI" id="CHEBI:58115"/>
    </ligand>
</feature>
<comment type="catalytic activity">
    <reaction evidence="9">
        <text>a 3'-end 2',3'-cyclophospho-ribonucleotide-RNA + a 5'-end dephospho-ribonucleoside-RNA + GTP + H2O = a ribonucleotidyl-ribonucleotide-RNA + GMP + diphosphate + H(+)</text>
        <dbReference type="Rhea" id="RHEA:68080"/>
        <dbReference type="Rhea" id="RHEA-COMP:10464"/>
        <dbReference type="Rhea" id="RHEA-COMP:13936"/>
        <dbReference type="Rhea" id="RHEA-COMP:17355"/>
        <dbReference type="ChEBI" id="CHEBI:15377"/>
        <dbReference type="ChEBI" id="CHEBI:15378"/>
        <dbReference type="ChEBI" id="CHEBI:33019"/>
        <dbReference type="ChEBI" id="CHEBI:37565"/>
        <dbReference type="ChEBI" id="CHEBI:58115"/>
        <dbReference type="ChEBI" id="CHEBI:83064"/>
        <dbReference type="ChEBI" id="CHEBI:138284"/>
        <dbReference type="ChEBI" id="CHEBI:173118"/>
        <dbReference type="EC" id="6.5.1.8"/>
    </reaction>
</comment>